<reference evidence="4 5" key="1">
    <citation type="journal article" date="2018" name="G3 (Bethesda)">
        <title>Phylogenetic and Phylogenomic Definition of Rhizopus Species.</title>
        <authorList>
            <person name="Gryganskyi A.P."/>
            <person name="Golan J."/>
            <person name="Dolatabadi S."/>
            <person name="Mondo S."/>
            <person name="Robb S."/>
            <person name="Idnurm A."/>
            <person name="Muszewska A."/>
            <person name="Steczkiewicz K."/>
            <person name="Masonjones S."/>
            <person name="Liao H.L."/>
            <person name="Gajdeczka M.T."/>
            <person name="Anike F."/>
            <person name="Vuek A."/>
            <person name="Anishchenko I.M."/>
            <person name="Voigt K."/>
            <person name="de Hoog G.S."/>
            <person name="Smith M.E."/>
            <person name="Heitman J."/>
            <person name="Vilgalys R."/>
            <person name="Stajich J.E."/>
        </authorList>
    </citation>
    <scope>NUCLEOTIDE SEQUENCE [LARGE SCALE GENOMIC DNA]</scope>
    <source>
        <strain evidence="4 5">LSU 92-RS-03</strain>
    </source>
</reference>
<dbReference type="SUPFAM" id="SSF50630">
    <property type="entry name" value="Acid proteases"/>
    <property type="match status" value="1"/>
</dbReference>
<sequence length="534" mass="58501">MADNDASSSRYKNTLRPDPPLTTPSDASVSTIGDLLKEFRELKISLVQSVGQGSANGRNVRGLTCFYCNKEGHKKTDCPDWLATRKQDTYATGVNSIPLVPKQSQNPSNEKMDTSVVSNLVDSIPSVDVYAASQPSRVEVNATKRTQETSGESFRLPPNLRQGLMPSGIPPVVPSQTRASGSTSTGSSHAVSTGPRVTFASPMVEPSKSSVSPTVPTQARKPSRRRPVRRLPISVRKHDVWNKLDRVDAGLSVTEWLMLDPRASLELMDGVRTMRSKRKKYSIGQDGRQVISVESTSRKGKETSPMVVGSVDQWDDGSTDWEDKDSEFSEETFESSITSDEMVLDANLSDESQDDMSCGEYPYSLSELRKSAPLKGPVSVNGIVFECTFDSGAAVSVMSEALALRLGLKFNGDQISLTSFDSLPRKPCNIVPNVPLRVGGHLRSEHMCIQASSHQVQDEYCILGMTWFRNYNASIRAQDNVVVFPISSRMDNVDGLVPDWSVPMVEIQCYSSHDGDGLRSYSSNTTDGDSFHAH</sequence>
<keyword evidence="1" id="KW-0479">Metal-binding</keyword>
<dbReference type="EMBL" id="PJQM01005482">
    <property type="protein sequence ID" value="RCH81519.1"/>
    <property type="molecule type" value="Genomic_DNA"/>
</dbReference>
<dbReference type="Pfam" id="PF00098">
    <property type="entry name" value="zf-CCHC"/>
    <property type="match status" value="1"/>
</dbReference>
<feature type="region of interest" description="Disordered" evidence="2">
    <location>
        <begin position="294"/>
        <end position="330"/>
    </location>
</feature>
<dbReference type="InterPro" id="IPR001878">
    <property type="entry name" value="Znf_CCHC"/>
</dbReference>
<dbReference type="GO" id="GO:0008270">
    <property type="term" value="F:zinc ion binding"/>
    <property type="evidence" value="ECO:0007669"/>
    <property type="project" value="UniProtKB-KW"/>
</dbReference>
<evidence type="ECO:0000256" key="1">
    <source>
        <dbReference type="PROSITE-ProRule" id="PRU00047"/>
    </source>
</evidence>
<dbReference type="Gene3D" id="4.10.60.10">
    <property type="entry name" value="Zinc finger, CCHC-type"/>
    <property type="match status" value="1"/>
</dbReference>
<dbReference type="PROSITE" id="PS50158">
    <property type="entry name" value="ZF_CCHC"/>
    <property type="match status" value="1"/>
</dbReference>
<organism evidence="4 5">
    <name type="scientific">Rhizopus stolonifer</name>
    <name type="common">Rhizopus nigricans</name>
    <dbReference type="NCBI Taxonomy" id="4846"/>
    <lineage>
        <taxon>Eukaryota</taxon>
        <taxon>Fungi</taxon>
        <taxon>Fungi incertae sedis</taxon>
        <taxon>Mucoromycota</taxon>
        <taxon>Mucoromycotina</taxon>
        <taxon>Mucoromycetes</taxon>
        <taxon>Mucorales</taxon>
        <taxon>Mucorineae</taxon>
        <taxon>Rhizopodaceae</taxon>
        <taxon>Rhizopus</taxon>
    </lineage>
</organism>
<evidence type="ECO:0000313" key="5">
    <source>
        <dbReference type="Proteomes" id="UP000253551"/>
    </source>
</evidence>
<feature type="region of interest" description="Disordered" evidence="2">
    <location>
        <begin position="1"/>
        <end position="28"/>
    </location>
</feature>
<accession>A0A367IV72</accession>
<gene>
    <name evidence="4" type="ORF">CU098_003563</name>
</gene>
<comment type="caution">
    <text evidence="4">The sequence shown here is derived from an EMBL/GenBank/DDBJ whole genome shotgun (WGS) entry which is preliminary data.</text>
</comment>
<dbReference type="InterPro" id="IPR021109">
    <property type="entry name" value="Peptidase_aspartic_dom_sf"/>
</dbReference>
<dbReference type="Gene3D" id="2.40.70.10">
    <property type="entry name" value="Acid Proteases"/>
    <property type="match status" value="1"/>
</dbReference>
<dbReference type="Pfam" id="PF13650">
    <property type="entry name" value="Asp_protease_2"/>
    <property type="match status" value="1"/>
</dbReference>
<dbReference type="STRING" id="4846.A0A367IV72"/>
<evidence type="ECO:0000313" key="4">
    <source>
        <dbReference type="EMBL" id="RCH81519.1"/>
    </source>
</evidence>
<keyword evidence="1" id="KW-0863">Zinc-finger</keyword>
<proteinExistence type="predicted"/>
<keyword evidence="5" id="KW-1185">Reference proteome</keyword>
<feature type="compositionally biased region" description="Low complexity" evidence="2">
    <location>
        <begin position="206"/>
        <end position="217"/>
    </location>
</feature>
<evidence type="ECO:0000256" key="2">
    <source>
        <dbReference type="SAM" id="MobiDB-lite"/>
    </source>
</evidence>
<dbReference type="SMART" id="SM00343">
    <property type="entry name" value="ZnF_C2HC"/>
    <property type="match status" value="1"/>
</dbReference>
<feature type="compositionally biased region" description="Polar residues" evidence="2">
    <location>
        <begin position="1"/>
        <end position="12"/>
    </location>
</feature>
<dbReference type="GO" id="GO:0003676">
    <property type="term" value="F:nucleic acid binding"/>
    <property type="evidence" value="ECO:0007669"/>
    <property type="project" value="InterPro"/>
</dbReference>
<dbReference type="SUPFAM" id="SSF57756">
    <property type="entry name" value="Retrovirus zinc finger-like domains"/>
    <property type="match status" value="1"/>
</dbReference>
<feature type="region of interest" description="Disordered" evidence="2">
    <location>
        <begin position="513"/>
        <end position="534"/>
    </location>
</feature>
<feature type="compositionally biased region" description="Acidic residues" evidence="2">
    <location>
        <begin position="313"/>
        <end position="330"/>
    </location>
</feature>
<dbReference type="Proteomes" id="UP000253551">
    <property type="component" value="Unassembled WGS sequence"/>
</dbReference>
<evidence type="ECO:0000259" key="3">
    <source>
        <dbReference type="PROSITE" id="PS50158"/>
    </source>
</evidence>
<keyword evidence="1" id="KW-0862">Zinc</keyword>
<dbReference type="CDD" id="cd00303">
    <property type="entry name" value="retropepsin_like"/>
    <property type="match status" value="1"/>
</dbReference>
<name>A0A367IV72_RHIST</name>
<dbReference type="OrthoDB" id="2246976at2759"/>
<dbReference type="AlphaFoldDB" id="A0A367IV72"/>
<feature type="domain" description="CCHC-type" evidence="3">
    <location>
        <begin position="65"/>
        <end position="80"/>
    </location>
</feature>
<protein>
    <recommendedName>
        <fullName evidence="3">CCHC-type domain-containing protein</fullName>
    </recommendedName>
</protein>
<dbReference type="InterPro" id="IPR036875">
    <property type="entry name" value="Znf_CCHC_sf"/>
</dbReference>
<feature type="region of interest" description="Disordered" evidence="2">
    <location>
        <begin position="140"/>
        <end position="230"/>
    </location>
</feature>
<feature type="compositionally biased region" description="Low complexity" evidence="2">
    <location>
        <begin position="175"/>
        <end position="194"/>
    </location>
</feature>